<sequence length="301" mass="33014">MTLSRRRFLIGASALAFCTTSRAAETASLSFLVLGDWGNPARREDQMRVAKAMADKAQAVPQQFVLSVGDNFYGSGVDGISDQQWLTSFEEIYASPALQCPWYVVLGNHDHRGNQQAEIDYGLTSPRWRMPSRYYSFVHDVSRTAQAELFCLDTQSLVAQTLLEKLTGYGLDRGAQIQWLDQALSRSTARWKIVVGHHPVFSAGSHGDTADLIALLKPLLLEHGVHAYLNGHDHSLSCIEDEGIAYFTSGAGAEARPVKPHPGTVFSEARTGFLAACLKDESAEFDFIGDDGSVLFKKTIA</sequence>
<accession>A0ABM8PU87</accession>
<dbReference type="Pfam" id="PF00149">
    <property type="entry name" value="Metallophos"/>
    <property type="match status" value="1"/>
</dbReference>
<evidence type="ECO:0000256" key="6">
    <source>
        <dbReference type="SAM" id="SignalP"/>
    </source>
</evidence>
<evidence type="ECO:0000256" key="2">
    <source>
        <dbReference type="ARBA" id="ARBA00012646"/>
    </source>
</evidence>
<evidence type="ECO:0000256" key="3">
    <source>
        <dbReference type="ARBA" id="ARBA00022729"/>
    </source>
</evidence>
<dbReference type="CDD" id="cd07378">
    <property type="entry name" value="MPP_ACP5"/>
    <property type="match status" value="1"/>
</dbReference>
<protein>
    <recommendedName>
        <fullName evidence="2 5">acid phosphatase</fullName>
        <ecNumber evidence="2 5">3.1.3.2</ecNumber>
    </recommendedName>
</protein>
<feature type="domain" description="Calcineurin-like phosphoesterase" evidence="7">
    <location>
        <begin position="30"/>
        <end position="235"/>
    </location>
</feature>
<dbReference type="PANTHER" id="PTHR10161:SF14">
    <property type="entry name" value="TARTRATE-RESISTANT ACID PHOSPHATASE TYPE 5"/>
    <property type="match status" value="1"/>
</dbReference>
<evidence type="ECO:0000256" key="1">
    <source>
        <dbReference type="ARBA" id="ARBA00000032"/>
    </source>
</evidence>
<dbReference type="Gene3D" id="3.60.21.10">
    <property type="match status" value="1"/>
</dbReference>
<dbReference type="InterPro" id="IPR024927">
    <property type="entry name" value="Acid_PPase"/>
</dbReference>
<keyword evidence="4 5" id="KW-0378">Hydrolase</keyword>
<dbReference type="InterPro" id="IPR051558">
    <property type="entry name" value="Metallophosphoesterase_PAP"/>
</dbReference>
<dbReference type="PIRSF" id="PIRSF000898">
    <property type="entry name" value="Acid_Ptase_5"/>
    <property type="match status" value="1"/>
</dbReference>
<evidence type="ECO:0000256" key="4">
    <source>
        <dbReference type="ARBA" id="ARBA00022801"/>
    </source>
</evidence>
<dbReference type="InterPro" id="IPR029052">
    <property type="entry name" value="Metallo-depent_PP-like"/>
</dbReference>
<reference evidence="8 9" key="1">
    <citation type="submission" date="2020-11" db="EMBL/GenBank/DDBJ databases">
        <authorList>
            <person name="Lassalle F."/>
        </authorList>
    </citation>
    <scope>NUCLEOTIDE SEQUENCE [LARGE SCALE GENOMIC DNA]</scope>
    <source>
        <strain evidence="8 9">AB21</strain>
    </source>
</reference>
<comment type="catalytic activity">
    <reaction evidence="1 5">
        <text>a phosphate monoester + H2O = an alcohol + phosphate</text>
        <dbReference type="Rhea" id="RHEA:15017"/>
        <dbReference type="ChEBI" id="CHEBI:15377"/>
        <dbReference type="ChEBI" id="CHEBI:30879"/>
        <dbReference type="ChEBI" id="CHEBI:43474"/>
        <dbReference type="ChEBI" id="CHEBI:67140"/>
        <dbReference type="EC" id="3.1.3.2"/>
    </reaction>
</comment>
<dbReference type="EC" id="3.1.3.2" evidence="2 5"/>
<dbReference type="InterPro" id="IPR004843">
    <property type="entry name" value="Calcineurin-like_PHP"/>
</dbReference>
<dbReference type="PANTHER" id="PTHR10161">
    <property type="entry name" value="TARTRATE-RESISTANT ACID PHOSPHATASE TYPE 5"/>
    <property type="match status" value="1"/>
</dbReference>
<keyword evidence="3 6" id="KW-0732">Signal</keyword>
<name>A0ABM8PU87_9HYPH</name>
<evidence type="ECO:0000313" key="9">
    <source>
        <dbReference type="Proteomes" id="UP000601041"/>
    </source>
</evidence>
<dbReference type="SUPFAM" id="SSF56300">
    <property type="entry name" value="Metallo-dependent phosphatases"/>
    <property type="match status" value="1"/>
</dbReference>
<evidence type="ECO:0000256" key="5">
    <source>
        <dbReference type="PIRNR" id="PIRNR000898"/>
    </source>
</evidence>
<comment type="caution">
    <text evidence="8">The sequence shown here is derived from an EMBL/GenBank/DDBJ whole genome shotgun (WGS) entry which is preliminary data.</text>
</comment>
<dbReference type="RefSeq" id="WP_142589007.1">
    <property type="nucleotide sequence ID" value="NZ_CABFWE030000011.1"/>
</dbReference>
<organism evidence="8 9">
    <name type="scientific">Pseudorhizobium halotolerans</name>
    <dbReference type="NCBI Taxonomy" id="1233081"/>
    <lineage>
        <taxon>Bacteria</taxon>
        <taxon>Pseudomonadati</taxon>
        <taxon>Pseudomonadota</taxon>
        <taxon>Alphaproteobacteria</taxon>
        <taxon>Hyphomicrobiales</taxon>
        <taxon>Rhizobiaceae</taxon>
        <taxon>Rhizobium/Agrobacterium group</taxon>
        <taxon>Pseudorhizobium</taxon>
    </lineage>
</organism>
<keyword evidence="9" id="KW-1185">Reference proteome</keyword>
<gene>
    <name evidence="8" type="ORF">RHAB21_03941</name>
</gene>
<feature type="chain" id="PRO_5047003794" description="acid phosphatase" evidence="6">
    <location>
        <begin position="24"/>
        <end position="301"/>
    </location>
</feature>
<feature type="signal peptide" evidence="6">
    <location>
        <begin position="1"/>
        <end position="23"/>
    </location>
</feature>
<evidence type="ECO:0000259" key="7">
    <source>
        <dbReference type="Pfam" id="PF00149"/>
    </source>
</evidence>
<dbReference type="Proteomes" id="UP000601041">
    <property type="component" value="Unassembled WGS sequence"/>
</dbReference>
<proteinExistence type="predicted"/>
<dbReference type="EMBL" id="CABFWE030000011">
    <property type="protein sequence ID" value="CAD7048679.1"/>
    <property type="molecule type" value="Genomic_DNA"/>
</dbReference>
<evidence type="ECO:0000313" key="8">
    <source>
        <dbReference type="EMBL" id="CAD7048679.1"/>
    </source>
</evidence>
<keyword evidence="5" id="KW-0408">Iron</keyword>